<accession>A0AAJ4XB99</accession>
<proteinExistence type="predicted"/>
<dbReference type="RefSeq" id="WP_093096437.1">
    <property type="nucleotide sequence ID" value="NZ_FNGK01000001.1"/>
</dbReference>
<dbReference type="KEGG" id="smiz:4412673_02102"/>
<evidence type="ECO:0000313" key="2">
    <source>
        <dbReference type="Proteomes" id="UP000215355"/>
    </source>
</evidence>
<dbReference type="AlphaFoldDB" id="A0AAJ4XB99"/>
<reference evidence="1 2" key="1">
    <citation type="submission" date="2017-06" db="EMBL/GenBank/DDBJ databases">
        <authorList>
            <consortium name="Pathogen Informatics"/>
        </authorList>
    </citation>
    <scope>NUCLEOTIDE SEQUENCE [LARGE SCALE GENOMIC DNA]</scope>
    <source>
        <strain evidence="1 2">NCTC12149</strain>
    </source>
</reference>
<organism evidence="1 2">
    <name type="scientific">Sphingobacterium mizutaii</name>
    <dbReference type="NCBI Taxonomy" id="1010"/>
    <lineage>
        <taxon>Bacteria</taxon>
        <taxon>Pseudomonadati</taxon>
        <taxon>Bacteroidota</taxon>
        <taxon>Sphingobacteriia</taxon>
        <taxon>Sphingobacteriales</taxon>
        <taxon>Sphingobacteriaceae</taxon>
        <taxon>Sphingobacterium</taxon>
    </lineage>
</organism>
<sequence length="170" mass="20169">MDAQPTPDKKWTYDPHAWDRAMLILELFNDNTAADKPLIKWILDEEIKGQELEIPYYALDVIAYLLYKYMDNEDVYQLFLAKFAYGNVFHLDVELIFGHDRDQMKAFLKDDLESNPMSKAILATIASYEQNPDAKFKTREEYIAYYENRKIKHIRNDIEASKKYMQTGDY</sequence>
<evidence type="ECO:0000313" key="1">
    <source>
        <dbReference type="EMBL" id="SNV50576.1"/>
    </source>
</evidence>
<dbReference type="Proteomes" id="UP000215355">
    <property type="component" value="Chromosome 1"/>
</dbReference>
<gene>
    <name evidence="1" type="ORF">SAMEA4412673_02102</name>
</gene>
<protein>
    <submittedName>
        <fullName evidence="1">Uncharacterized protein</fullName>
    </submittedName>
</protein>
<dbReference type="EMBL" id="LT906468">
    <property type="protein sequence ID" value="SNV50576.1"/>
    <property type="molecule type" value="Genomic_DNA"/>
</dbReference>
<name>A0AAJ4XB99_9SPHI</name>